<feature type="domain" description="DyP dimeric alpha+beta barrel" evidence="10">
    <location>
        <begin position="12"/>
        <end position="190"/>
    </location>
</feature>
<dbReference type="NCBIfam" id="TIGR01413">
    <property type="entry name" value="Dyp_perox_fam"/>
    <property type="match status" value="1"/>
</dbReference>
<keyword evidence="3" id="KW-0349">Heme</keyword>
<dbReference type="InterPro" id="IPR048328">
    <property type="entry name" value="Dyp_perox_C"/>
</dbReference>
<keyword evidence="6" id="KW-0560">Oxidoreductase</keyword>
<evidence type="ECO:0000256" key="5">
    <source>
        <dbReference type="ARBA" id="ARBA00022729"/>
    </source>
</evidence>
<dbReference type="AlphaFoldDB" id="A0A1M2VCM9"/>
<name>A0A1M2VCM9_TRAPU</name>
<dbReference type="Pfam" id="PF20628">
    <property type="entry name" value="Dyp_perox_C"/>
    <property type="match status" value="1"/>
</dbReference>
<comment type="caution">
    <text evidence="11">The sequence shown here is derived from an EMBL/GenBank/DDBJ whole genome shotgun (WGS) entry which is preliminary data.</text>
</comment>
<dbReference type="InterPro" id="IPR049509">
    <property type="entry name" value="DyP_N"/>
</dbReference>
<dbReference type="GO" id="GO:0004601">
    <property type="term" value="F:peroxidase activity"/>
    <property type="evidence" value="ECO:0007669"/>
    <property type="project" value="UniProtKB-KW"/>
</dbReference>
<accession>A0A1M2VCM9</accession>
<proteinExistence type="inferred from homology"/>
<dbReference type="GO" id="GO:0020037">
    <property type="term" value="F:heme binding"/>
    <property type="evidence" value="ECO:0007669"/>
    <property type="project" value="InterPro"/>
</dbReference>
<evidence type="ECO:0000313" key="11">
    <source>
        <dbReference type="EMBL" id="OJT05283.1"/>
    </source>
</evidence>
<dbReference type="EMBL" id="MNAD01001474">
    <property type="protein sequence ID" value="OJT05283.1"/>
    <property type="molecule type" value="Genomic_DNA"/>
</dbReference>
<dbReference type="OMA" id="HELGNEH"/>
<keyword evidence="2 11" id="KW-0575">Peroxidase</keyword>
<evidence type="ECO:0000313" key="12">
    <source>
        <dbReference type="Proteomes" id="UP000184267"/>
    </source>
</evidence>
<evidence type="ECO:0000256" key="2">
    <source>
        <dbReference type="ARBA" id="ARBA00022559"/>
    </source>
</evidence>
<evidence type="ECO:0000256" key="8">
    <source>
        <dbReference type="ARBA" id="ARBA00025737"/>
    </source>
</evidence>
<evidence type="ECO:0000259" key="9">
    <source>
        <dbReference type="Pfam" id="PF20628"/>
    </source>
</evidence>
<dbReference type="SUPFAM" id="SSF54909">
    <property type="entry name" value="Dimeric alpha+beta barrel"/>
    <property type="match status" value="1"/>
</dbReference>
<keyword evidence="7" id="KW-0408">Iron</keyword>
<evidence type="ECO:0000256" key="3">
    <source>
        <dbReference type="ARBA" id="ARBA00022617"/>
    </source>
</evidence>
<reference evidence="11 12" key="1">
    <citation type="submission" date="2016-10" db="EMBL/GenBank/DDBJ databases">
        <title>Genome sequence of the basidiomycete white-rot fungus Trametes pubescens.</title>
        <authorList>
            <person name="Makela M.R."/>
            <person name="Granchi Z."/>
            <person name="Peng M."/>
            <person name="De Vries R.P."/>
            <person name="Grigoriev I."/>
            <person name="Riley R."/>
            <person name="Hilden K."/>
        </authorList>
    </citation>
    <scope>NUCLEOTIDE SEQUENCE [LARGE SCALE GENOMIC DNA]</scope>
    <source>
        <strain evidence="11 12">FBCC735</strain>
    </source>
</reference>
<protein>
    <submittedName>
        <fullName evidence="11">Dye-decolorizing peroxidase msp1</fullName>
    </submittedName>
</protein>
<dbReference type="GO" id="GO:0005829">
    <property type="term" value="C:cytosol"/>
    <property type="evidence" value="ECO:0007669"/>
    <property type="project" value="TreeGrafter"/>
</dbReference>
<sequence length="483" mass="52233">MSSTVPAFDPANVQGDILVGLPKKAQQYIIFQIDDNVTAFRKALNNLIPLITTTTQVQQDRTKIANNKKAAQEQGKTPKLIKLSGVNVAFSQAGLTKMGITDDLLDTAFTAGQLKDSKNLGDPGKDVDGNFVPDWLPAFLQGNIHGVILISGDCAATITETRTTIEHIFSVGTPNATLHEVTTLIGKVRPGPEDGHEHFGFLDGISQPAIEGIDTNPNPGQETVRQGIILVGRDGDGIANRPSWAIDGSFLALRYLFQLVPEFNNFLKGNALTGNGLTPDQGSELLGARLMGRWKSGAPIDLAPTQDDPALGQDASRNNNFRYDFTDDQTTTIRCPFAAHTRKTNPRADLEDIGFSTETRRIIRRGVQFGDEVTPQEAASGKTALDRGLIFAAYQSTIPNGFQFIQISWANATTFPPQKPFTPGFDPIIGQTNDDSVRTLAGTDPNNQTAELSLPTDWVLPKGGEYFFSPSIPALRTKFALAA</sequence>
<dbReference type="PANTHER" id="PTHR30521">
    <property type="entry name" value="DEFERROCHELATASE/PEROXIDASE"/>
    <property type="match status" value="1"/>
</dbReference>
<keyword evidence="5" id="KW-0732">Signal</keyword>
<dbReference type="InterPro" id="IPR006314">
    <property type="entry name" value="Dyp_peroxidase"/>
</dbReference>
<comment type="similarity">
    <text evidence="8">Belongs to the DyP-type peroxidase family.</text>
</comment>
<dbReference type="OrthoDB" id="3207336at2759"/>
<evidence type="ECO:0000256" key="6">
    <source>
        <dbReference type="ARBA" id="ARBA00023002"/>
    </source>
</evidence>
<keyword evidence="4" id="KW-0479">Metal-binding</keyword>
<dbReference type="PANTHER" id="PTHR30521:SF4">
    <property type="entry name" value="DEFERROCHELATASE"/>
    <property type="match status" value="1"/>
</dbReference>
<evidence type="ECO:0000259" key="10">
    <source>
        <dbReference type="Pfam" id="PF21105"/>
    </source>
</evidence>
<dbReference type="Pfam" id="PF21105">
    <property type="entry name" value="DyP_N"/>
    <property type="match status" value="1"/>
</dbReference>
<dbReference type="InterPro" id="IPR011008">
    <property type="entry name" value="Dimeric_a/b-barrel"/>
</dbReference>
<keyword evidence="12" id="KW-1185">Reference proteome</keyword>
<comment type="cofactor">
    <cofactor evidence="1">
        <name>heme b</name>
        <dbReference type="ChEBI" id="CHEBI:60344"/>
    </cofactor>
</comment>
<feature type="domain" description="Dyp-type peroxidase C-terminal" evidence="9">
    <location>
        <begin position="334"/>
        <end position="409"/>
    </location>
</feature>
<organism evidence="11 12">
    <name type="scientific">Trametes pubescens</name>
    <name type="common">White-rot fungus</name>
    <dbReference type="NCBI Taxonomy" id="154538"/>
    <lineage>
        <taxon>Eukaryota</taxon>
        <taxon>Fungi</taxon>
        <taxon>Dikarya</taxon>
        <taxon>Basidiomycota</taxon>
        <taxon>Agaricomycotina</taxon>
        <taxon>Agaricomycetes</taxon>
        <taxon>Polyporales</taxon>
        <taxon>Polyporaceae</taxon>
        <taxon>Trametes</taxon>
    </lineage>
</organism>
<evidence type="ECO:0000256" key="1">
    <source>
        <dbReference type="ARBA" id="ARBA00001970"/>
    </source>
</evidence>
<evidence type="ECO:0000256" key="7">
    <source>
        <dbReference type="ARBA" id="ARBA00023004"/>
    </source>
</evidence>
<dbReference type="PROSITE" id="PS51404">
    <property type="entry name" value="DYP_PEROXIDASE"/>
    <property type="match status" value="1"/>
</dbReference>
<dbReference type="STRING" id="154538.A0A1M2VCM9"/>
<dbReference type="Proteomes" id="UP000184267">
    <property type="component" value="Unassembled WGS sequence"/>
</dbReference>
<dbReference type="GO" id="GO:0046872">
    <property type="term" value="F:metal ion binding"/>
    <property type="evidence" value="ECO:0007669"/>
    <property type="project" value="UniProtKB-KW"/>
</dbReference>
<gene>
    <name evidence="11" type="ORF">TRAPUB_3947</name>
</gene>
<evidence type="ECO:0000256" key="4">
    <source>
        <dbReference type="ARBA" id="ARBA00022723"/>
    </source>
</evidence>